<evidence type="ECO:0000256" key="14">
    <source>
        <dbReference type="ARBA" id="ARBA00022777"/>
    </source>
</evidence>
<dbReference type="Gene3D" id="3.30.200.20">
    <property type="entry name" value="Phosphorylase Kinase, domain 1"/>
    <property type="match status" value="1"/>
</dbReference>
<keyword evidence="18" id="KW-0675">Receptor</keyword>
<dbReference type="InterPro" id="IPR001245">
    <property type="entry name" value="Ser-Thr/Tyr_kinase_cat_dom"/>
</dbReference>
<dbReference type="PROSITE" id="PS00108">
    <property type="entry name" value="PROTEIN_KINASE_ST"/>
    <property type="match status" value="1"/>
</dbReference>
<keyword evidence="16 23" id="KW-1133">Transmembrane helix</keyword>
<dbReference type="InterPro" id="IPR000719">
    <property type="entry name" value="Prot_kinase_dom"/>
</dbReference>
<feature type="transmembrane region" description="Helical" evidence="23">
    <location>
        <begin position="778"/>
        <end position="798"/>
    </location>
</feature>
<evidence type="ECO:0000256" key="3">
    <source>
        <dbReference type="ARBA" id="ARBA00008684"/>
    </source>
</evidence>
<name>A0ABD3L7F2_EUCGL</name>
<keyword evidence="11" id="KW-0732">Signal</keyword>
<evidence type="ECO:0000256" key="12">
    <source>
        <dbReference type="ARBA" id="ARBA00022737"/>
    </source>
</evidence>
<gene>
    <name evidence="25" type="ORF">ACJRO7_016207</name>
</gene>
<dbReference type="Pfam" id="PF23598">
    <property type="entry name" value="LRR_14"/>
    <property type="match status" value="1"/>
</dbReference>
<keyword evidence="13 22" id="KW-0547">Nucleotide-binding</keyword>
<keyword evidence="5" id="KW-1003">Cell membrane</keyword>
<dbReference type="InterPro" id="IPR003591">
    <property type="entry name" value="Leu-rich_rpt_typical-subtyp"/>
</dbReference>
<dbReference type="Gene3D" id="3.80.10.10">
    <property type="entry name" value="Ribonuclease Inhibitor"/>
    <property type="match status" value="5"/>
</dbReference>
<dbReference type="SMART" id="SM00220">
    <property type="entry name" value="S_TKc"/>
    <property type="match status" value="1"/>
</dbReference>
<proteinExistence type="inferred from homology"/>
<dbReference type="InterPro" id="IPR032675">
    <property type="entry name" value="LRR_dom_sf"/>
</dbReference>
<dbReference type="PROSITE" id="PS50011">
    <property type="entry name" value="PROTEIN_KINASE_DOM"/>
    <property type="match status" value="1"/>
</dbReference>
<accession>A0ABD3L7F2</accession>
<dbReference type="FunFam" id="3.80.10.10:FF:000095">
    <property type="entry name" value="LRR receptor-like serine/threonine-protein kinase GSO1"/>
    <property type="match status" value="1"/>
</dbReference>
<evidence type="ECO:0000256" key="19">
    <source>
        <dbReference type="ARBA" id="ARBA00023180"/>
    </source>
</evidence>
<evidence type="ECO:0000259" key="24">
    <source>
        <dbReference type="PROSITE" id="PS50011"/>
    </source>
</evidence>
<dbReference type="FunFam" id="3.80.10.10:FF:000905">
    <property type="entry name" value="Receptor-like protein kinase 7"/>
    <property type="match status" value="1"/>
</dbReference>
<comment type="caution">
    <text evidence="25">The sequence shown here is derived from an EMBL/GenBank/DDBJ whole genome shotgun (WGS) entry which is preliminary data.</text>
</comment>
<evidence type="ECO:0000256" key="10">
    <source>
        <dbReference type="ARBA" id="ARBA00022692"/>
    </source>
</evidence>
<dbReference type="Pfam" id="PF07714">
    <property type="entry name" value="PK_Tyr_Ser-Thr"/>
    <property type="match status" value="1"/>
</dbReference>
<evidence type="ECO:0000256" key="8">
    <source>
        <dbReference type="ARBA" id="ARBA00022614"/>
    </source>
</evidence>
<evidence type="ECO:0000256" key="7">
    <source>
        <dbReference type="ARBA" id="ARBA00022553"/>
    </source>
</evidence>
<evidence type="ECO:0000256" key="17">
    <source>
        <dbReference type="ARBA" id="ARBA00023136"/>
    </source>
</evidence>
<evidence type="ECO:0000256" key="11">
    <source>
        <dbReference type="ARBA" id="ARBA00022729"/>
    </source>
</evidence>
<dbReference type="Pfam" id="PF08263">
    <property type="entry name" value="LRRNT_2"/>
    <property type="match status" value="1"/>
</dbReference>
<evidence type="ECO:0000256" key="21">
    <source>
        <dbReference type="ARBA" id="ARBA00048679"/>
    </source>
</evidence>
<dbReference type="Proteomes" id="UP001634007">
    <property type="component" value="Unassembled WGS sequence"/>
</dbReference>
<feature type="transmembrane region" description="Helical" evidence="23">
    <location>
        <begin position="12"/>
        <end position="33"/>
    </location>
</feature>
<evidence type="ECO:0000256" key="20">
    <source>
        <dbReference type="ARBA" id="ARBA00047899"/>
    </source>
</evidence>
<dbReference type="Pfam" id="PF13855">
    <property type="entry name" value="LRR_8"/>
    <property type="match status" value="1"/>
</dbReference>
<dbReference type="FunFam" id="1.10.510.10:FF:000358">
    <property type="entry name" value="Putative leucine-rich repeat receptor-like serine/threonine-protein kinase"/>
    <property type="match status" value="1"/>
</dbReference>
<dbReference type="SMART" id="SM00369">
    <property type="entry name" value="LRR_TYP"/>
    <property type="match status" value="7"/>
</dbReference>
<reference evidence="25 26" key="1">
    <citation type="submission" date="2024-11" db="EMBL/GenBank/DDBJ databases">
        <title>Chromosome-level genome assembly of Eucalyptus globulus Labill. provides insights into its genome evolution.</title>
        <authorList>
            <person name="Li X."/>
        </authorList>
    </citation>
    <scope>NUCLEOTIDE SEQUENCE [LARGE SCALE GENOMIC DNA]</scope>
    <source>
        <strain evidence="25">CL2024</strain>
        <tissue evidence="25">Fresh tender leaves</tissue>
    </source>
</reference>
<keyword evidence="14" id="KW-0418">Kinase</keyword>
<dbReference type="Gene3D" id="1.10.510.10">
    <property type="entry name" value="Transferase(Phosphotransferase) domain 1"/>
    <property type="match status" value="1"/>
</dbReference>
<dbReference type="InterPro" id="IPR055414">
    <property type="entry name" value="LRR_R13L4/SHOC2-like"/>
</dbReference>
<evidence type="ECO:0000256" key="22">
    <source>
        <dbReference type="PROSITE-ProRule" id="PRU10141"/>
    </source>
</evidence>
<keyword evidence="19" id="KW-0325">Glycoprotein</keyword>
<dbReference type="InterPro" id="IPR001611">
    <property type="entry name" value="Leu-rich_rpt"/>
</dbReference>
<evidence type="ECO:0000256" key="4">
    <source>
        <dbReference type="ARBA" id="ARBA00012513"/>
    </source>
</evidence>
<protein>
    <recommendedName>
        <fullName evidence="4">non-specific serine/threonine protein kinase</fullName>
        <ecNumber evidence="4">2.7.11.1</ecNumber>
    </recommendedName>
</protein>
<dbReference type="GO" id="GO:0004674">
    <property type="term" value="F:protein serine/threonine kinase activity"/>
    <property type="evidence" value="ECO:0007669"/>
    <property type="project" value="UniProtKB-KW"/>
</dbReference>
<organism evidence="25 26">
    <name type="scientific">Eucalyptus globulus</name>
    <name type="common">Tasmanian blue gum</name>
    <dbReference type="NCBI Taxonomy" id="34317"/>
    <lineage>
        <taxon>Eukaryota</taxon>
        <taxon>Viridiplantae</taxon>
        <taxon>Streptophyta</taxon>
        <taxon>Embryophyta</taxon>
        <taxon>Tracheophyta</taxon>
        <taxon>Spermatophyta</taxon>
        <taxon>Magnoliopsida</taxon>
        <taxon>eudicotyledons</taxon>
        <taxon>Gunneridae</taxon>
        <taxon>Pentapetalae</taxon>
        <taxon>rosids</taxon>
        <taxon>malvids</taxon>
        <taxon>Myrtales</taxon>
        <taxon>Myrtaceae</taxon>
        <taxon>Myrtoideae</taxon>
        <taxon>Eucalypteae</taxon>
        <taxon>Eucalyptus</taxon>
    </lineage>
</organism>
<dbReference type="InterPro" id="IPR051809">
    <property type="entry name" value="Plant_receptor-like_S/T_kinase"/>
</dbReference>
<evidence type="ECO:0000313" key="26">
    <source>
        <dbReference type="Proteomes" id="UP001634007"/>
    </source>
</evidence>
<keyword evidence="6" id="KW-0723">Serine/threonine-protein kinase</keyword>
<comment type="catalytic activity">
    <reaction evidence="21">
        <text>L-seryl-[protein] + ATP = O-phospho-L-seryl-[protein] + ADP + H(+)</text>
        <dbReference type="Rhea" id="RHEA:17989"/>
        <dbReference type="Rhea" id="RHEA-COMP:9863"/>
        <dbReference type="Rhea" id="RHEA-COMP:11604"/>
        <dbReference type="ChEBI" id="CHEBI:15378"/>
        <dbReference type="ChEBI" id="CHEBI:29999"/>
        <dbReference type="ChEBI" id="CHEBI:30616"/>
        <dbReference type="ChEBI" id="CHEBI:83421"/>
        <dbReference type="ChEBI" id="CHEBI:456216"/>
        <dbReference type="EC" id="2.7.11.1"/>
    </reaction>
</comment>
<dbReference type="PROSITE" id="PS00107">
    <property type="entry name" value="PROTEIN_KINASE_ATP"/>
    <property type="match status" value="1"/>
</dbReference>
<evidence type="ECO:0000313" key="25">
    <source>
        <dbReference type="EMBL" id="KAL3747387.1"/>
    </source>
</evidence>
<dbReference type="PANTHER" id="PTHR27008:SF497">
    <property type="entry name" value="OS11G0695000 PROTEIN"/>
    <property type="match status" value="1"/>
</dbReference>
<evidence type="ECO:0000256" key="2">
    <source>
        <dbReference type="ARBA" id="ARBA00004479"/>
    </source>
</evidence>
<dbReference type="SUPFAM" id="SSF52047">
    <property type="entry name" value="RNI-like"/>
    <property type="match status" value="1"/>
</dbReference>
<evidence type="ECO:0000256" key="9">
    <source>
        <dbReference type="ARBA" id="ARBA00022679"/>
    </source>
</evidence>
<dbReference type="SUPFAM" id="SSF56112">
    <property type="entry name" value="Protein kinase-like (PK-like)"/>
    <property type="match status" value="1"/>
</dbReference>
<evidence type="ECO:0000256" key="18">
    <source>
        <dbReference type="ARBA" id="ARBA00023170"/>
    </source>
</evidence>
<keyword evidence="10 23" id="KW-0812">Transmembrane</keyword>
<comment type="similarity">
    <text evidence="3">Belongs to the protein kinase superfamily. Ser/Thr protein kinase family.</text>
</comment>
<dbReference type="EC" id="2.7.11.1" evidence="4"/>
<dbReference type="AlphaFoldDB" id="A0ABD3L7F2"/>
<dbReference type="GO" id="GO:0005886">
    <property type="term" value="C:plasma membrane"/>
    <property type="evidence" value="ECO:0007669"/>
    <property type="project" value="UniProtKB-SubCell"/>
</dbReference>
<dbReference type="FunFam" id="3.30.200.20:FF:000661">
    <property type="entry name" value="Serine-threonine protein kinase plant-type"/>
    <property type="match status" value="1"/>
</dbReference>
<comment type="subcellular location">
    <subcellularLocation>
        <location evidence="1">Cell membrane</location>
        <topology evidence="1">Single-pass membrane protein</topology>
    </subcellularLocation>
    <subcellularLocation>
        <location evidence="2">Membrane</location>
        <topology evidence="2">Single-pass type I membrane protein</topology>
    </subcellularLocation>
</comment>
<keyword evidence="12" id="KW-0677">Repeat</keyword>
<dbReference type="Pfam" id="PF00560">
    <property type="entry name" value="LRR_1"/>
    <property type="match status" value="7"/>
</dbReference>
<feature type="binding site" evidence="22">
    <location>
        <position position="863"/>
    </location>
    <ligand>
        <name>ATP</name>
        <dbReference type="ChEBI" id="CHEBI:30616"/>
    </ligand>
</feature>
<dbReference type="GO" id="GO:0005524">
    <property type="term" value="F:ATP binding"/>
    <property type="evidence" value="ECO:0007669"/>
    <property type="project" value="UniProtKB-UniRule"/>
</dbReference>
<dbReference type="SMART" id="SM00365">
    <property type="entry name" value="LRR_SD22"/>
    <property type="match status" value="6"/>
</dbReference>
<evidence type="ECO:0000256" key="1">
    <source>
        <dbReference type="ARBA" id="ARBA00004162"/>
    </source>
</evidence>
<evidence type="ECO:0000256" key="13">
    <source>
        <dbReference type="ARBA" id="ARBA00022741"/>
    </source>
</evidence>
<dbReference type="EMBL" id="JBJKBG010000003">
    <property type="protein sequence ID" value="KAL3747387.1"/>
    <property type="molecule type" value="Genomic_DNA"/>
</dbReference>
<keyword evidence="7" id="KW-0597">Phosphoprotein</keyword>
<evidence type="ECO:0000256" key="23">
    <source>
        <dbReference type="SAM" id="Phobius"/>
    </source>
</evidence>
<keyword evidence="9" id="KW-0808">Transferase</keyword>
<comment type="catalytic activity">
    <reaction evidence="20">
        <text>L-threonyl-[protein] + ATP = O-phospho-L-threonyl-[protein] + ADP + H(+)</text>
        <dbReference type="Rhea" id="RHEA:46608"/>
        <dbReference type="Rhea" id="RHEA-COMP:11060"/>
        <dbReference type="Rhea" id="RHEA-COMP:11605"/>
        <dbReference type="ChEBI" id="CHEBI:15378"/>
        <dbReference type="ChEBI" id="CHEBI:30013"/>
        <dbReference type="ChEBI" id="CHEBI:30616"/>
        <dbReference type="ChEBI" id="CHEBI:61977"/>
        <dbReference type="ChEBI" id="CHEBI:456216"/>
        <dbReference type="EC" id="2.7.11.1"/>
    </reaction>
</comment>
<evidence type="ECO:0000256" key="16">
    <source>
        <dbReference type="ARBA" id="ARBA00022989"/>
    </source>
</evidence>
<dbReference type="InterPro" id="IPR008271">
    <property type="entry name" value="Ser/Thr_kinase_AS"/>
</dbReference>
<dbReference type="InterPro" id="IPR011009">
    <property type="entry name" value="Kinase-like_dom_sf"/>
</dbReference>
<evidence type="ECO:0000256" key="5">
    <source>
        <dbReference type="ARBA" id="ARBA00022475"/>
    </source>
</evidence>
<dbReference type="InterPro" id="IPR013210">
    <property type="entry name" value="LRR_N_plant-typ"/>
</dbReference>
<keyword evidence="8" id="KW-0433">Leucine-rich repeat</keyword>
<feature type="domain" description="Protein kinase" evidence="24">
    <location>
        <begin position="835"/>
        <end position="1117"/>
    </location>
</feature>
<keyword evidence="26" id="KW-1185">Reference proteome</keyword>
<dbReference type="InterPro" id="IPR017441">
    <property type="entry name" value="Protein_kinase_ATP_BS"/>
</dbReference>
<dbReference type="PANTHER" id="PTHR27008">
    <property type="entry name" value="OS04G0122200 PROTEIN"/>
    <property type="match status" value="1"/>
</dbReference>
<keyword evidence="15 22" id="KW-0067">ATP-binding</keyword>
<sequence length="1117" mass="123701">MQSKETLFIMEKFIFLAFVDVLLASLLMFQPIICSSNFTDQEALLHFKSTVEVDPTNSIKAGNWTVEVNFCEWVGVVCSSRRQRVTALALSHMGLRGRLSPYLGNLSLLASLDLRNNSFYGMILIEIGHLRRLTELILESNQFEGNIPPILAQCQSLEVMSLAMNRLTGSIPREFDAFPKLQQLNLSSNDLQGQIPSFLGNISTLQVIGLANAAFTGSIPSALFNRSLTWVNLSDNYLSGSLPSDLCYRWPNIQILSLKKNQFSGPLPEMLTQCKELIILMLSFNHFQGSIPRDIGSLQKLQLLYIAVNNLTGTIPRTIGNMSSLHELDIGNNHIQGEIPSEIGNLVNLKRMRLGHNLLIGKVSQEVFNISSLRVLNLVNNSLSGSLPSGRDLSLPNLEHLLLGINSFSGNIQQYLSNFSNLIMFDVSDNQLSGPIHTGLGNLKNLEYFSIGSNQLTGDTYGSELGFLSALSNCQSLRFLSLEGNPLSGFIPESIKNFSNSLQILSASDCQIRGRIPEEMGFLKRLTFLDLGHNALDCNIPSSIGGLERLQRLYLDNNHLEGPILNEICNLTALGELLLQQNRISRSIPNCIGNLSNLQKFLISSNNMTSVIPFSLWGLQELIFLNLSHNSFNGGLPLEIGKMRAIESIDLSWNRLTGAIPSSIQEFESLASLNLSMNSFQGSIPQSIGHLKGLDFLDLSCNELSGTIPKSMEGLAYLKNLNLSFNKLSGEIPNGGPFRNFSALSFIGNEALCGNLIFQVPRCKINGIKSSRDKRLHILYIIVPIVSTILLVLVICLLRKHEDTSKKASVLMENLPRIDHPMISYRELCLATNNFSESNLLGAGSFSSVYKGTLANGTNIAVKVLNLYIEGALKSFDAECDVFRMIRHRNLVKVISTCTNANLRALVLQYVPCGSLEKWLYSNNYNLDLHQRMKILVDVAMAIEYLHHGQSEPIVHCDLKPSNILLNEDLVAQVCDFGIAKILAENKLDTQTRTLGTFGYIAPEYGLEGKVSTKGDVYSFGVLLLEVITGKKPTSEMFNADISLRQWVGVAIPGRVLDIVDSKILRTKHEDTMPSKFNSIVLLIIELGLECSKDLPEERMDMKTVVVKLNKIKLSLP</sequence>
<dbReference type="FunFam" id="3.80.10.10:FF:000101">
    <property type="entry name" value="LRR receptor-like serine/threonine-protein kinase ERECTA"/>
    <property type="match status" value="1"/>
</dbReference>
<dbReference type="SUPFAM" id="SSF52058">
    <property type="entry name" value="L domain-like"/>
    <property type="match status" value="2"/>
</dbReference>
<keyword evidence="17 23" id="KW-0472">Membrane</keyword>
<evidence type="ECO:0000256" key="6">
    <source>
        <dbReference type="ARBA" id="ARBA00022527"/>
    </source>
</evidence>
<evidence type="ECO:0000256" key="15">
    <source>
        <dbReference type="ARBA" id="ARBA00022840"/>
    </source>
</evidence>